<dbReference type="EMBL" id="BSOE01000037">
    <property type="protein sequence ID" value="GLR04445.1"/>
    <property type="molecule type" value="Genomic_DNA"/>
</dbReference>
<proteinExistence type="predicted"/>
<evidence type="ECO:0008006" key="3">
    <source>
        <dbReference type="Google" id="ProtNLM"/>
    </source>
</evidence>
<organism evidence="1 2">
    <name type="scientific">Vibrio hyugaensis</name>
    <dbReference type="NCBI Taxonomy" id="1534743"/>
    <lineage>
        <taxon>Bacteria</taxon>
        <taxon>Pseudomonadati</taxon>
        <taxon>Pseudomonadota</taxon>
        <taxon>Gammaproteobacteria</taxon>
        <taxon>Vibrionales</taxon>
        <taxon>Vibrionaceae</taxon>
        <taxon>Vibrio</taxon>
    </lineage>
</organism>
<dbReference type="Proteomes" id="UP001156669">
    <property type="component" value="Unassembled WGS sequence"/>
</dbReference>
<comment type="caution">
    <text evidence="1">The sequence shown here is derived from an EMBL/GenBank/DDBJ whole genome shotgun (WGS) entry which is preliminary data.</text>
</comment>
<gene>
    <name evidence="1" type="ORF">GCM10007906_20330</name>
</gene>
<accession>A0ABQ5Y2Y6</accession>
<reference evidence="2" key="1">
    <citation type="journal article" date="2019" name="Int. J. Syst. Evol. Microbiol.">
        <title>The Global Catalogue of Microorganisms (GCM) 10K type strain sequencing project: providing services to taxonomists for standard genome sequencing and annotation.</title>
        <authorList>
            <consortium name="The Broad Institute Genomics Platform"/>
            <consortium name="The Broad Institute Genome Sequencing Center for Infectious Disease"/>
            <person name="Wu L."/>
            <person name="Ma J."/>
        </authorList>
    </citation>
    <scope>NUCLEOTIDE SEQUENCE [LARGE SCALE GENOMIC DNA]</scope>
    <source>
        <strain evidence="2">NBRC 110633</strain>
    </source>
</reference>
<evidence type="ECO:0000313" key="2">
    <source>
        <dbReference type="Proteomes" id="UP001156669"/>
    </source>
</evidence>
<keyword evidence="2" id="KW-1185">Reference proteome</keyword>
<sequence>MSSFDFCLSDTLNKVSDDPDFIDLFNKFQYYKENSEPHEIATPSRKVQEETEGLIAEFGRDRFFKNPQHARQDDLTHLHLFTDDCEWLDEDGSPKVQWECTSNSYLVYSYFESNGIHVFYLIALIEKGAHRLTKDLPDGDPNPIVLEWLAEAIRFRKAYPEYSK</sequence>
<dbReference type="RefSeq" id="WP_052437295.1">
    <property type="nucleotide sequence ID" value="NZ_BBLD01000013.1"/>
</dbReference>
<dbReference type="InterPro" id="IPR020353">
    <property type="entry name" value="Toxin_YafO"/>
</dbReference>
<name>A0ABQ5Y2Y6_9VIBR</name>
<evidence type="ECO:0000313" key="1">
    <source>
        <dbReference type="EMBL" id="GLR04445.1"/>
    </source>
</evidence>
<dbReference type="Pfam" id="PF13957">
    <property type="entry name" value="YafO_toxin"/>
    <property type="match status" value="1"/>
</dbReference>
<protein>
    <recommendedName>
        <fullName evidence="3">Toxin YafO, type II toxin-antitoxin system family protein</fullName>
    </recommendedName>
</protein>